<dbReference type="PANTHER" id="PTHR44329:SF289">
    <property type="entry name" value="SERINE_THREONINE-PROTEIN KINASE VIK"/>
    <property type="match status" value="1"/>
</dbReference>
<dbReference type="VEuPathDB" id="FungiDB:FUN_006373"/>
<dbReference type="GO" id="GO:0004674">
    <property type="term" value="F:protein serine/threonine kinase activity"/>
    <property type="evidence" value="ECO:0007669"/>
    <property type="project" value="TreeGrafter"/>
</dbReference>
<gene>
    <name evidence="2" type="ORF">RhiirA1_452520</name>
</gene>
<keyword evidence="2" id="KW-0808">Transferase</keyword>
<evidence type="ECO:0000259" key="1">
    <source>
        <dbReference type="PROSITE" id="PS50011"/>
    </source>
</evidence>
<dbReference type="Gene3D" id="1.10.510.10">
    <property type="entry name" value="Transferase(Phosphotransferase) domain 1"/>
    <property type="match status" value="1"/>
</dbReference>
<dbReference type="PRINTS" id="PR00109">
    <property type="entry name" value="TYRKINASE"/>
</dbReference>
<keyword evidence="2" id="KW-0418">Kinase</keyword>
<dbReference type="VEuPathDB" id="FungiDB:RhiirFUN_010092"/>
<feature type="domain" description="Protein kinase" evidence="1">
    <location>
        <begin position="249"/>
        <end position="498"/>
    </location>
</feature>
<dbReference type="GO" id="GO:0005524">
    <property type="term" value="F:ATP binding"/>
    <property type="evidence" value="ECO:0007669"/>
    <property type="project" value="InterPro"/>
</dbReference>
<reference evidence="2 3" key="2">
    <citation type="submission" date="2017-10" db="EMBL/GenBank/DDBJ databases">
        <title>Genome analyses suggest a sexual origin of heterokaryosis in a supposedly ancient asexual fungus.</title>
        <authorList>
            <person name="Corradi N."/>
            <person name="Sedzielewska K."/>
            <person name="Noel J."/>
            <person name="Charron P."/>
            <person name="Farinelli L."/>
            <person name="Marton T."/>
            <person name="Kruger M."/>
            <person name="Pelin A."/>
            <person name="Brachmann A."/>
            <person name="Corradi N."/>
        </authorList>
    </citation>
    <scope>NUCLEOTIDE SEQUENCE [LARGE SCALE GENOMIC DNA]</scope>
    <source>
        <strain evidence="2 3">A1</strain>
    </source>
</reference>
<accession>A0A2N0S9M3</accession>
<organism evidence="2 3">
    <name type="scientific">Rhizophagus irregularis</name>
    <dbReference type="NCBI Taxonomy" id="588596"/>
    <lineage>
        <taxon>Eukaryota</taxon>
        <taxon>Fungi</taxon>
        <taxon>Fungi incertae sedis</taxon>
        <taxon>Mucoromycota</taxon>
        <taxon>Glomeromycotina</taxon>
        <taxon>Glomeromycetes</taxon>
        <taxon>Glomerales</taxon>
        <taxon>Glomeraceae</taxon>
        <taxon>Rhizophagus</taxon>
    </lineage>
</organism>
<protein>
    <submittedName>
        <fullName evidence="2">Kinase-like protein</fullName>
    </submittedName>
</protein>
<name>A0A2N0S9M3_9GLOM</name>
<sequence length="642" mass="75198">MNTTPKSPVLFLPFKNNEKKCNYCEIKYSKLPMYNQKYCINCSYCNTNNPLWIKHEATRSIYQKWCEHYFSERVVTRDDNYWSETCDISSGWVESILTKKSILILYLSWWDSHNQCVVCHKELKYIHQKSNQKSNSYCQKWCSHCFIIYTGCRHCLTTNIIFGIADQSQCKKCKRISFIRIDITNIRSGNYIIEEFLVSTRIKNDNFHSIANYINNKTIYNPTVVYSYIYNEFRSSAKKIVEWIPYSQFTNLKKIAEGGFSIIYKATWKGTNVAIKKLRDSQIISKHFFNELRSLYQCNDNNRWIIGFNGITQDPITKENMLILNYAEGGNLHDYLQKNFINLSWADKLLILRGISFGLDSIHKKDFIHRDFHSGNMLFSEYWRVGDLGLSQPANNTLSNNEIYGVIPYIAPEIFKGAAFSKESDIYSLGMIMWELTTGCKPFVNVEHDHNLIFKILDGERPKITEDTPECYADLMKKCWDSDPSKRPTIGKIRNSILDWPWPTTINFQFETIMQFEQAEKKRLELIQLKKLGPEFSEKPHPKAIYTSRALSDLISKASTIGSFNIKQEYITQEYEFDIDNIQRSSIQNTNSATQSLIVPVNSSRKRNFEELKNETNENQKNRKYTKVDNLNDELLNIIELI</sequence>
<dbReference type="InterPro" id="IPR000719">
    <property type="entry name" value="Prot_kinase_dom"/>
</dbReference>
<proteinExistence type="predicted"/>
<dbReference type="InterPro" id="IPR001245">
    <property type="entry name" value="Ser-Thr/Tyr_kinase_cat_dom"/>
</dbReference>
<dbReference type="Proteomes" id="UP000232688">
    <property type="component" value="Unassembled WGS sequence"/>
</dbReference>
<dbReference type="InterPro" id="IPR011009">
    <property type="entry name" value="Kinase-like_dom_sf"/>
</dbReference>
<evidence type="ECO:0000313" key="2">
    <source>
        <dbReference type="EMBL" id="PKC72256.1"/>
    </source>
</evidence>
<dbReference type="PANTHER" id="PTHR44329">
    <property type="entry name" value="SERINE/THREONINE-PROTEIN KINASE TNNI3K-RELATED"/>
    <property type="match status" value="1"/>
</dbReference>
<dbReference type="SUPFAM" id="SSF56112">
    <property type="entry name" value="Protein kinase-like (PK-like)"/>
    <property type="match status" value="1"/>
</dbReference>
<comment type="caution">
    <text evidence="2">The sequence shown here is derived from an EMBL/GenBank/DDBJ whole genome shotgun (WGS) entry which is preliminary data.</text>
</comment>
<dbReference type="VEuPathDB" id="FungiDB:RhiirA1_452520"/>
<reference evidence="2 3" key="1">
    <citation type="submission" date="2017-10" db="EMBL/GenBank/DDBJ databases">
        <title>Extensive intraspecific genome diversity in a model arbuscular mycorrhizal fungus.</title>
        <authorList>
            <person name="Chen E.C.H."/>
            <person name="Morin E."/>
            <person name="Baudet D."/>
            <person name="Noel J."/>
            <person name="Ndikumana S."/>
            <person name="Charron P."/>
            <person name="St-Onge C."/>
            <person name="Giorgi J."/>
            <person name="Grigoriev I.V."/>
            <person name="Roux C."/>
            <person name="Martin F.M."/>
            <person name="Corradi N."/>
        </authorList>
    </citation>
    <scope>NUCLEOTIDE SEQUENCE [LARGE SCALE GENOMIC DNA]</scope>
    <source>
        <strain evidence="2 3">A1</strain>
    </source>
</reference>
<dbReference type="InterPro" id="IPR051681">
    <property type="entry name" value="Ser/Thr_Kinases-Pseudokinases"/>
</dbReference>
<evidence type="ECO:0000313" key="3">
    <source>
        <dbReference type="Proteomes" id="UP000232688"/>
    </source>
</evidence>
<dbReference type="PROSITE" id="PS50011">
    <property type="entry name" value="PROTEIN_KINASE_DOM"/>
    <property type="match status" value="1"/>
</dbReference>
<dbReference type="Pfam" id="PF07714">
    <property type="entry name" value="PK_Tyr_Ser-Thr"/>
    <property type="match status" value="1"/>
</dbReference>
<dbReference type="AlphaFoldDB" id="A0A2N0S9M3"/>
<dbReference type="EMBL" id="LLXH01000132">
    <property type="protein sequence ID" value="PKC72256.1"/>
    <property type="molecule type" value="Genomic_DNA"/>
</dbReference>